<reference evidence="2 3" key="2">
    <citation type="journal article" date="2013" name="PLoS Genet.">
        <title>Comparative genome structure, secondary metabolite, and effector coding capacity across Cochliobolus pathogens.</title>
        <authorList>
            <person name="Condon B.J."/>
            <person name="Leng Y."/>
            <person name="Wu D."/>
            <person name="Bushley K.E."/>
            <person name="Ohm R.A."/>
            <person name="Otillar R."/>
            <person name="Martin J."/>
            <person name="Schackwitz W."/>
            <person name="Grimwood J."/>
            <person name="MohdZainudin N."/>
            <person name="Xue C."/>
            <person name="Wang R."/>
            <person name="Manning V.A."/>
            <person name="Dhillon B."/>
            <person name="Tu Z.J."/>
            <person name="Steffenson B.J."/>
            <person name="Salamov A."/>
            <person name="Sun H."/>
            <person name="Lowry S."/>
            <person name="LaButti K."/>
            <person name="Han J."/>
            <person name="Copeland A."/>
            <person name="Lindquist E."/>
            <person name="Barry K."/>
            <person name="Schmutz J."/>
            <person name="Baker S.E."/>
            <person name="Ciuffetti L.M."/>
            <person name="Grigoriev I.V."/>
            <person name="Zhong S."/>
            <person name="Turgeon B.G."/>
        </authorList>
    </citation>
    <scope>NUCLEOTIDE SEQUENCE [LARGE SCALE GENOMIC DNA]</scope>
    <source>
        <strain evidence="3">28A</strain>
    </source>
</reference>
<dbReference type="AlphaFoldDB" id="R0K1A6"/>
<evidence type="ECO:0000256" key="1">
    <source>
        <dbReference type="SAM" id="SignalP"/>
    </source>
</evidence>
<name>R0K1A6_EXST2</name>
<dbReference type="EMBL" id="KB908833">
    <property type="protein sequence ID" value="EOA83459.1"/>
    <property type="molecule type" value="Genomic_DNA"/>
</dbReference>
<dbReference type="OrthoDB" id="3735213at2759"/>
<reference evidence="2 3" key="1">
    <citation type="journal article" date="2012" name="PLoS Pathog.">
        <title>Diverse lifestyles and strategies of plant pathogenesis encoded in the genomes of eighteen Dothideomycetes fungi.</title>
        <authorList>
            <person name="Ohm R.A."/>
            <person name="Feau N."/>
            <person name="Henrissat B."/>
            <person name="Schoch C.L."/>
            <person name="Horwitz B.A."/>
            <person name="Barry K.W."/>
            <person name="Condon B.J."/>
            <person name="Copeland A.C."/>
            <person name="Dhillon B."/>
            <person name="Glaser F."/>
            <person name="Hesse C.N."/>
            <person name="Kosti I."/>
            <person name="LaButti K."/>
            <person name="Lindquist E.A."/>
            <person name="Lucas S."/>
            <person name="Salamov A.A."/>
            <person name="Bradshaw R.E."/>
            <person name="Ciuffetti L."/>
            <person name="Hamelin R.C."/>
            <person name="Kema G.H.J."/>
            <person name="Lawrence C."/>
            <person name="Scott J.A."/>
            <person name="Spatafora J.W."/>
            <person name="Turgeon B.G."/>
            <person name="de Wit P.J.G.M."/>
            <person name="Zhong S."/>
            <person name="Goodwin S.B."/>
            <person name="Grigoriev I.V."/>
        </authorList>
    </citation>
    <scope>NUCLEOTIDE SEQUENCE [LARGE SCALE GENOMIC DNA]</scope>
    <source>
        <strain evidence="3">28A</strain>
    </source>
</reference>
<proteinExistence type="predicted"/>
<dbReference type="eggNOG" id="ENOG502SQMK">
    <property type="taxonomic scope" value="Eukaryota"/>
</dbReference>
<organism evidence="2 3">
    <name type="scientific">Exserohilum turcicum (strain 28A)</name>
    <name type="common">Northern leaf blight fungus</name>
    <name type="synonym">Setosphaeria turcica</name>
    <dbReference type="NCBI Taxonomy" id="671987"/>
    <lineage>
        <taxon>Eukaryota</taxon>
        <taxon>Fungi</taxon>
        <taxon>Dikarya</taxon>
        <taxon>Ascomycota</taxon>
        <taxon>Pezizomycotina</taxon>
        <taxon>Dothideomycetes</taxon>
        <taxon>Pleosporomycetidae</taxon>
        <taxon>Pleosporales</taxon>
        <taxon>Pleosporineae</taxon>
        <taxon>Pleosporaceae</taxon>
        <taxon>Exserohilum</taxon>
    </lineage>
</organism>
<protein>
    <submittedName>
        <fullName evidence="2">Uncharacterized protein</fullName>
    </submittedName>
</protein>
<dbReference type="HOGENOM" id="CLU_1125186_0_0_1"/>
<dbReference type="RefSeq" id="XP_008028826.1">
    <property type="nucleotide sequence ID" value="XM_008030635.1"/>
</dbReference>
<sequence>MKYTTTALALAGLTTTLLALPSPSPSPLRILPPNWSFTITSLLGPGCPDLGKNGTVSRTTRPTFGSNTVDGSEIYYWFIAYPWLRVNLATGPRHTWCETTLAYTEYADVEKKERGEAYRLRLHKNGTRGIATYQLDEGVKAYWDFAYYIGEGSARQEVPDTIDLTGPLQSGPHAQEHYSNISYPPQLIPQPNCGSGTFTFRTELWVQGNKGQTGIVQSEYEQSEQLGVQYYGAQQGFSYDFEKCV</sequence>
<dbReference type="Proteomes" id="UP000016935">
    <property type="component" value="Unassembled WGS sequence"/>
</dbReference>
<gene>
    <name evidence="2" type="ORF">SETTUDRAFT_33751</name>
</gene>
<dbReference type="GeneID" id="19403816"/>
<keyword evidence="3" id="KW-1185">Reference proteome</keyword>
<accession>R0K1A6</accession>
<keyword evidence="1" id="KW-0732">Signal</keyword>
<evidence type="ECO:0000313" key="2">
    <source>
        <dbReference type="EMBL" id="EOA83459.1"/>
    </source>
</evidence>
<feature type="chain" id="PRO_5004353848" evidence="1">
    <location>
        <begin position="20"/>
        <end position="245"/>
    </location>
</feature>
<evidence type="ECO:0000313" key="3">
    <source>
        <dbReference type="Proteomes" id="UP000016935"/>
    </source>
</evidence>
<feature type="signal peptide" evidence="1">
    <location>
        <begin position="1"/>
        <end position="19"/>
    </location>
</feature>